<dbReference type="SUPFAM" id="SSF55729">
    <property type="entry name" value="Acyl-CoA N-acyltransferases (Nat)"/>
    <property type="match status" value="1"/>
</dbReference>
<evidence type="ECO:0000313" key="4">
    <source>
        <dbReference type="EMBL" id="KNC65755.1"/>
    </source>
</evidence>
<proteinExistence type="predicted"/>
<dbReference type="OrthoDB" id="6456007at2"/>
<evidence type="ECO:0000256" key="2">
    <source>
        <dbReference type="ARBA" id="ARBA00023315"/>
    </source>
</evidence>
<evidence type="ECO:0000256" key="1">
    <source>
        <dbReference type="ARBA" id="ARBA00022679"/>
    </source>
</evidence>
<gene>
    <name evidence="4" type="ORF">AC626_21170</name>
</gene>
<dbReference type="CDD" id="cd04301">
    <property type="entry name" value="NAT_SF"/>
    <property type="match status" value="1"/>
</dbReference>
<dbReference type="InterPro" id="IPR016181">
    <property type="entry name" value="Acyl_CoA_acyltransferase"/>
</dbReference>
<keyword evidence="2" id="KW-0012">Acyltransferase</keyword>
<reference evidence="5" key="1">
    <citation type="submission" date="2015-07" db="EMBL/GenBank/DDBJ databases">
        <title>Draft genome sequence of a Pseudoalteromonas rubra strain, OCN096, isolated from Kaneohe Bay, Oahu, Hawaii.</title>
        <authorList>
            <person name="Beurmann S."/>
            <person name="Ushijima B."/>
            <person name="Belcaid M."/>
            <person name="Callahan S.M."/>
            <person name="Aeby G.S."/>
        </authorList>
    </citation>
    <scope>NUCLEOTIDE SEQUENCE [LARGE SCALE GENOMIC DNA]</scope>
    <source>
        <strain evidence="5">OCN096</strain>
    </source>
</reference>
<dbReference type="Pfam" id="PF13508">
    <property type="entry name" value="Acetyltransf_7"/>
    <property type="match status" value="1"/>
</dbReference>
<dbReference type="PATRIC" id="fig|43658.6.peg.3318"/>
<feature type="domain" description="N-acetyltransferase" evidence="3">
    <location>
        <begin position="3"/>
        <end position="143"/>
    </location>
</feature>
<dbReference type="Gene3D" id="3.40.630.30">
    <property type="match status" value="1"/>
</dbReference>
<dbReference type="Proteomes" id="UP000036850">
    <property type="component" value="Unassembled WGS sequence"/>
</dbReference>
<dbReference type="EMBL" id="LFZX01000233">
    <property type="protein sequence ID" value="KNC65755.1"/>
    <property type="molecule type" value="Genomic_DNA"/>
</dbReference>
<protein>
    <submittedName>
        <fullName evidence="4">GCN5 family acetyltransferase</fullName>
    </submittedName>
</protein>
<evidence type="ECO:0000313" key="5">
    <source>
        <dbReference type="Proteomes" id="UP000036850"/>
    </source>
</evidence>
<dbReference type="GO" id="GO:0016747">
    <property type="term" value="F:acyltransferase activity, transferring groups other than amino-acyl groups"/>
    <property type="evidence" value="ECO:0007669"/>
    <property type="project" value="InterPro"/>
</dbReference>
<name>A0A0L0EN09_9GAMM</name>
<dbReference type="InterPro" id="IPR000182">
    <property type="entry name" value="GNAT_dom"/>
</dbReference>
<dbReference type="PROSITE" id="PS51186">
    <property type="entry name" value="GNAT"/>
    <property type="match status" value="1"/>
</dbReference>
<dbReference type="PANTHER" id="PTHR43877">
    <property type="entry name" value="AMINOALKYLPHOSPHONATE N-ACETYLTRANSFERASE-RELATED-RELATED"/>
    <property type="match status" value="1"/>
</dbReference>
<comment type="caution">
    <text evidence="4">The sequence shown here is derived from an EMBL/GenBank/DDBJ whole genome shotgun (WGS) entry which is preliminary data.</text>
</comment>
<accession>A0A0L0EN09</accession>
<dbReference type="AlphaFoldDB" id="A0A0L0EN09"/>
<organism evidence="4 5">
    <name type="scientific">Pseudoalteromonas rubra</name>
    <dbReference type="NCBI Taxonomy" id="43658"/>
    <lineage>
        <taxon>Bacteria</taxon>
        <taxon>Pseudomonadati</taxon>
        <taxon>Pseudomonadota</taxon>
        <taxon>Gammaproteobacteria</taxon>
        <taxon>Alteromonadales</taxon>
        <taxon>Pseudoalteromonadaceae</taxon>
        <taxon>Pseudoalteromonas</taxon>
    </lineage>
</organism>
<evidence type="ECO:0000259" key="3">
    <source>
        <dbReference type="PROSITE" id="PS51186"/>
    </source>
</evidence>
<dbReference type="InterPro" id="IPR050832">
    <property type="entry name" value="Bact_Acetyltransf"/>
</dbReference>
<sequence>MAITIRAAQASDSQEIALVSEHLGYTSLSPEESHANLIALLDSPVDKVFVAQIGGRIVGWIHVFFARRLASNSFYEIGGLVVLPDTRGQGVGRMLVQHALAHQLGQYRVRCNESRKEAHTFYESIGFKRSKVQHVFGAVSDNK</sequence>
<keyword evidence="1 4" id="KW-0808">Transferase</keyword>